<evidence type="ECO:0000259" key="2">
    <source>
        <dbReference type="Pfam" id="PF13690"/>
    </source>
</evidence>
<evidence type="ECO:0000256" key="1">
    <source>
        <dbReference type="ARBA" id="ARBA00022500"/>
    </source>
</evidence>
<comment type="caution">
    <text evidence="3">The sequence shown here is derived from an EMBL/GenBank/DDBJ whole genome shotgun (WGS) entry which is preliminary data.</text>
</comment>
<feature type="domain" description="Chemotaxis phosphatase CheX-like" evidence="2">
    <location>
        <begin position="42"/>
        <end position="124"/>
    </location>
</feature>
<sequence>MEAHHINAITSAATTIVKQHLGIEAAVSKPFVSGKQFMSSDISVVMGVNGTLEGQIICTMKRETACSIVGSMMGGLEINELDEMGWSAVQEFGNWTAGKAASELSNVKETIDISPPVINEGQSTFRMEKTFLTFPLESDIGEIYIHVSVTPAKS</sequence>
<dbReference type="PANTHER" id="PTHR39452">
    <property type="entry name" value="CHEY-P PHOSPHATASE CHEX"/>
    <property type="match status" value="1"/>
</dbReference>
<proteinExistence type="predicted"/>
<dbReference type="InterPro" id="IPR038756">
    <property type="entry name" value="CheX-like"/>
</dbReference>
<keyword evidence="4" id="KW-1185">Reference proteome</keyword>
<organism evidence="3 4">
    <name type="scientific">Salibacterium salarium</name>
    <dbReference type="NCBI Taxonomy" id="284579"/>
    <lineage>
        <taxon>Bacteria</taxon>
        <taxon>Bacillati</taxon>
        <taxon>Bacillota</taxon>
        <taxon>Bacilli</taxon>
        <taxon>Bacillales</taxon>
        <taxon>Bacillaceae</taxon>
    </lineage>
</organism>
<gene>
    <name evidence="3" type="ORF">D7Z54_16740</name>
</gene>
<dbReference type="PANTHER" id="PTHR39452:SF1">
    <property type="entry name" value="CHEY-P PHOSPHATASE CHEX"/>
    <property type="match status" value="1"/>
</dbReference>
<dbReference type="Gene3D" id="3.40.1550.10">
    <property type="entry name" value="CheC-like"/>
    <property type="match status" value="1"/>
</dbReference>
<dbReference type="InterPro" id="IPR028051">
    <property type="entry name" value="CheX-like_dom"/>
</dbReference>
<evidence type="ECO:0000313" key="3">
    <source>
        <dbReference type="EMBL" id="RSL32319.1"/>
    </source>
</evidence>
<dbReference type="Pfam" id="PF13690">
    <property type="entry name" value="CheX"/>
    <property type="match status" value="1"/>
</dbReference>
<name>A0A428N1Y5_9BACI</name>
<dbReference type="OrthoDB" id="9788100at2"/>
<keyword evidence="1" id="KW-0145">Chemotaxis</keyword>
<dbReference type="Proteomes" id="UP000275076">
    <property type="component" value="Unassembled WGS sequence"/>
</dbReference>
<dbReference type="EMBL" id="RBVX01000016">
    <property type="protein sequence ID" value="RSL32319.1"/>
    <property type="molecule type" value="Genomic_DNA"/>
</dbReference>
<dbReference type="GO" id="GO:0006935">
    <property type="term" value="P:chemotaxis"/>
    <property type="evidence" value="ECO:0007669"/>
    <property type="project" value="UniProtKB-KW"/>
</dbReference>
<evidence type="ECO:0000313" key="4">
    <source>
        <dbReference type="Proteomes" id="UP000275076"/>
    </source>
</evidence>
<dbReference type="AlphaFoldDB" id="A0A428N1Y5"/>
<accession>A0A428N1Y5</accession>
<protein>
    <submittedName>
        <fullName evidence="3">Chemotaxis protein CheX</fullName>
    </submittedName>
</protein>
<dbReference type="SUPFAM" id="SSF103039">
    <property type="entry name" value="CheC-like"/>
    <property type="match status" value="1"/>
</dbReference>
<dbReference type="InterPro" id="IPR028976">
    <property type="entry name" value="CheC-like_sf"/>
</dbReference>
<dbReference type="CDD" id="cd17906">
    <property type="entry name" value="CheX"/>
    <property type="match status" value="1"/>
</dbReference>
<reference evidence="3 4" key="1">
    <citation type="submission" date="2018-10" db="EMBL/GenBank/DDBJ databases">
        <title>Draft genome sequence of Bacillus salarius IM0101, isolated from a hypersaline soil in Inner Mongolia, China.</title>
        <authorList>
            <person name="Yamprayoonswat W."/>
            <person name="Boonvisut S."/>
            <person name="Jumpathong W."/>
            <person name="Sittihan S."/>
            <person name="Ruangsuj P."/>
            <person name="Wanthongcharoen S."/>
            <person name="Thongpramul N."/>
            <person name="Pimmason S."/>
            <person name="Yu B."/>
            <person name="Yasawong M."/>
        </authorList>
    </citation>
    <scope>NUCLEOTIDE SEQUENCE [LARGE SCALE GENOMIC DNA]</scope>
    <source>
        <strain evidence="3 4">IM0101</strain>
    </source>
</reference>